<dbReference type="SUPFAM" id="SSF46689">
    <property type="entry name" value="Homeodomain-like"/>
    <property type="match status" value="1"/>
</dbReference>
<proteinExistence type="predicted"/>
<dbReference type="InterPro" id="IPR001647">
    <property type="entry name" value="HTH_TetR"/>
</dbReference>
<dbReference type="InterPro" id="IPR036271">
    <property type="entry name" value="Tet_transcr_reg_TetR-rel_C_sf"/>
</dbReference>
<keyword evidence="3" id="KW-0804">Transcription</keyword>
<protein>
    <submittedName>
        <fullName evidence="7">TetR/AcrR family transcriptional regulator</fullName>
    </submittedName>
</protein>
<dbReference type="Gene3D" id="1.10.357.10">
    <property type="entry name" value="Tetracycline Repressor, domain 2"/>
    <property type="match status" value="1"/>
</dbReference>
<dbReference type="PANTHER" id="PTHR30055">
    <property type="entry name" value="HTH-TYPE TRANSCRIPTIONAL REGULATOR RUTR"/>
    <property type="match status" value="1"/>
</dbReference>
<organism evidence="7 8">
    <name type="scientific">Glycomyces rhizosphaerae</name>
    <dbReference type="NCBI Taxonomy" id="2054422"/>
    <lineage>
        <taxon>Bacteria</taxon>
        <taxon>Bacillati</taxon>
        <taxon>Actinomycetota</taxon>
        <taxon>Actinomycetes</taxon>
        <taxon>Glycomycetales</taxon>
        <taxon>Glycomycetaceae</taxon>
        <taxon>Glycomyces</taxon>
    </lineage>
</organism>
<name>A0ABV7Q8L1_9ACTN</name>
<reference evidence="8" key="1">
    <citation type="journal article" date="2019" name="Int. J. Syst. Evol. Microbiol.">
        <title>The Global Catalogue of Microorganisms (GCM) 10K type strain sequencing project: providing services to taxonomists for standard genome sequencing and annotation.</title>
        <authorList>
            <consortium name="The Broad Institute Genomics Platform"/>
            <consortium name="The Broad Institute Genome Sequencing Center for Infectious Disease"/>
            <person name="Wu L."/>
            <person name="Ma J."/>
        </authorList>
    </citation>
    <scope>NUCLEOTIDE SEQUENCE [LARGE SCALE GENOMIC DNA]</scope>
    <source>
        <strain evidence="8">CGMCC 4.7396</strain>
    </source>
</reference>
<dbReference type="Proteomes" id="UP001595712">
    <property type="component" value="Unassembled WGS sequence"/>
</dbReference>
<feature type="region of interest" description="Disordered" evidence="5">
    <location>
        <begin position="1"/>
        <end position="39"/>
    </location>
</feature>
<sequence>MAGKARKRTGQERERLLQRNAERGPTTTGAAGALLPPRATSTGTLRKIHEEALLQFGARGYHAVSIRDLAGAVGIHPSTVYSHVKSKQEILSELIRIGHEEQAQRLTQAVADAGDDPVDQITAMVAALVRLHADYPLLMRVSNRELEALAPEEREAAYASRVRAEAAAVAIIERGRKQGLFGDFEPLLGMTALGSMGIRVAEWWRPELGIDVDELAETYAKFARKVLS</sequence>
<feature type="DNA-binding region" description="H-T-H motif" evidence="4">
    <location>
        <begin position="65"/>
        <end position="84"/>
    </location>
</feature>
<dbReference type="PROSITE" id="PS50977">
    <property type="entry name" value="HTH_TETR_2"/>
    <property type="match status" value="1"/>
</dbReference>
<feature type="domain" description="HTH tetR-type" evidence="6">
    <location>
        <begin position="42"/>
        <end position="102"/>
    </location>
</feature>
<evidence type="ECO:0000256" key="1">
    <source>
        <dbReference type="ARBA" id="ARBA00023015"/>
    </source>
</evidence>
<keyword evidence="8" id="KW-1185">Reference proteome</keyword>
<evidence type="ECO:0000259" key="6">
    <source>
        <dbReference type="PROSITE" id="PS50977"/>
    </source>
</evidence>
<dbReference type="PANTHER" id="PTHR30055:SF240">
    <property type="entry name" value="HTH-TYPE TRANSCRIPTIONAL REGULATOR ACRR"/>
    <property type="match status" value="1"/>
</dbReference>
<gene>
    <name evidence="7" type="ORF">ACFO8M_24850</name>
</gene>
<accession>A0ABV7Q8L1</accession>
<evidence type="ECO:0000256" key="2">
    <source>
        <dbReference type="ARBA" id="ARBA00023125"/>
    </source>
</evidence>
<evidence type="ECO:0000313" key="7">
    <source>
        <dbReference type="EMBL" id="MFC3495723.1"/>
    </source>
</evidence>
<dbReference type="Pfam" id="PF17932">
    <property type="entry name" value="TetR_C_24"/>
    <property type="match status" value="1"/>
</dbReference>
<dbReference type="SUPFAM" id="SSF48498">
    <property type="entry name" value="Tetracyclin repressor-like, C-terminal domain"/>
    <property type="match status" value="1"/>
</dbReference>
<dbReference type="RefSeq" id="WP_387980508.1">
    <property type="nucleotide sequence ID" value="NZ_JBHRWO010000021.1"/>
</dbReference>
<keyword evidence="2 4" id="KW-0238">DNA-binding</keyword>
<dbReference type="InterPro" id="IPR009057">
    <property type="entry name" value="Homeodomain-like_sf"/>
</dbReference>
<keyword evidence="1" id="KW-0805">Transcription regulation</keyword>
<comment type="caution">
    <text evidence="7">The sequence shown here is derived from an EMBL/GenBank/DDBJ whole genome shotgun (WGS) entry which is preliminary data.</text>
</comment>
<dbReference type="InterPro" id="IPR041490">
    <property type="entry name" value="KstR2_TetR_C"/>
</dbReference>
<evidence type="ECO:0000256" key="4">
    <source>
        <dbReference type="PROSITE-ProRule" id="PRU00335"/>
    </source>
</evidence>
<feature type="compositionally biased region" description="Basic and acidic residues" evidence="5">
    <location>
        <begin position="9"/>
        <end position="22"/>
    </location>
</feature>
<dbReference type="EMBL" id="JBHRWO010000021">
    <property type="protein sequence ID" value="MFC3495723.1"/>
    <property type="molecule type" value="Genomic_DNA"/>
</dbReference>
<dbReference type="InterPro" id="IPR050109">
    <property type="entry name" value="HTH-type_TetR-like_transc_reg"/>
</dbReference>
<evidence type="ECO:0000256" key="5">
    <source>
        <dbReference type="SAM" id="MobiDB-lite"/>
    </source>
</evidence>
<evidence type="ECO:0000313" key="8">
    <source>
        <dbReference type="Proteomes" id="UP001595712"/>
    </source>
</evidence>
<dbReference type="Pfam" id="PF00440">
    <property type="entry name" value="TetR_N"/>
    <property type="match status" value="1"/>
</dbReference>
<evidence type="ECO:0000256" key="3">
    <source>
        <dbReference type="ARBA" id="ARBA00023163"/>
    </source>
</evidence>